<evidence type="ECO:0000313" key="5">
    <source>
        <dbReference type="Proteomes" id="UP000229370"/>
    </source>
</evidence>
<sequence length="99" mass="11037">MSTKLYVGNLLYETTEDDLKDLFAQAGTVVSATIIRFRDSGRSKGFGFVEMSSEEEAKKAIETLHGQDFKGRKVVVSEARPPRERRPFTPASEEPAPTE</sequence>
<name>A0A2M8GLM0_9BACT</name>
<dbReference type="SUPFAM" id="SSF54928">
    <property type="entry name" value="RNA-binding domain, RBD"/>
    <property type="match status" value="1"/>
</dbReference>
<evidence type="ECO:0000313" key="4">
    <source>
        <dbReference type="EMBL" id="PJC81444.1"/>
    </source>
</evidence>
<feature type="domain" description="RRM" evidence="3">
    <location>
        <begin position="3"/>
        <end position="81"/>
    </location>
</feature>
<feature type="region of interest" description="Disordered" evidence="2">
    <location>
        <begin position="72"/>
        <end position="99"/>
    </location>
</feature>
<proteinExistence type="predicted"/>
<dbReference type="Proteomes" id="UP000229370">
    <property type="component" value="Unassembled WGS sequence"/>
</dbReference>
<comment type="caution">
    <text evidence="4">The sequence shown here is derived from an EMBL/GenBank/DDBJ whole genome shotgun (WGS) entry which is preliminary data.</text>
</comment>
<gene>
    <name evidence="4" type="ORF">CO007_04600</name>
</gene>
<protein>
    <submittedName>
        <fullName evidence="4">RNA-binding protein</fullName>
    </submittedName>
</protein>
<dbReference type="Gene3D" id="3.30.70.330">
    <property type="match status" value="1"/>
</dbReference>
<dbReference type="AlphaFoldDB" id="A0A2M8GLM0"/>
<dbReference type="InterPro" id="IPR012677">
    <property type="entry name" value="Nucleotide-bd_a/b_plait_sf"/>
</dbReference>
<dbReference type="InterPro" id="IPR000504">
    <property type="entry name" value="RRM_dom"/>
</dbReference>
<organism evidence="4 5">
    <name type="scientific">Candidatus Roizmanbacteria bacterium CG_4_8_14_3_um_filter_36_10</name>
    <dbReference type="NCBI Taxonomy" id="1974834"/>
    <lineage>
        <taxon>Bacteria</taxon>
        <taxon>Candidatus Roizmaniibacteriota</taxon>
    </lineage>
</organism>
<dbReference type="InterPro" id="IPR035979">
    <property type="entry name" value="RBD_domain_sf"/>
</dbReference>
<evidence type="ECO:0000256" key="1">
    <source>
        <dbReference type="ARBA" id="ARBA00022884"/>
    </source>
</evidence>
<dbReference type="GO" id="GO:0003723">
    <property type="term" value="F:RNA binding"/>
    <property type="evidence" value="ECO:0007669"/>
    <property type="project" value="UniProtKB-KW"/>
</dbReference>
<reference evidence="5" key="1">
    <citation type="submission" date="2017-09" db="EMBL/GenBank/DDBJ databases">
        <title>Depth-based differentiation of microbial function through sediment-hosted aquifers and enrichment of novel symbionts in the deep terrestrial subsurface.</title>
        <authorList>
            <person name="Probst A.J."/>
            <person name="Ladd B."/>
            <person name="Jarett J.K."/>
            <person name="Geller-Mcgrath D.E."/>
            <person name="Sieber C.M.K."/>
            <person name="Emerson J.B."/>
            <person name="Anantharaman K."/>
            <person name="Thomas B.C."/>
            <person name="Malmstrom R."/>
            <person name="Stieglmeier M."/>
            <person name="Klingl A."/>
            <person name="Woyke T."/>
            <person name="Ryan C.M."/>
            <person name="Banfield J.F."/>
        </authorList>
    </citation>
    <scope>NUCLEOTIDE SEQUENCE [LARGE SCALE GENOMIC DNA]</scope>
</reference>
<keyword evidence="1" id="KW-0694">RNA-binding</keyword>
<dbReference type="PROSITE" id="PS50102">
    <property type="entry name" value="RRM"/>
    <property type="match status" value="1"/>
</dbReference>
<dbReference type="SMART" id="SM00360">
    <property type="entry name" value="RRM"/>
    <property type="match status" value="1"/>
</dbReference>
<dbReference type="PANTHER" id="PTHR48027">
    <property type="entry name" value="HETEROGENEOUS NUCLEAR RIBONUCLEOPROTEIN 87F-RELATED"/>
    <property type="match status" value="1"/>
</dbReference>
<evidence type="ECO:0000259" key="3">
    <source>
        <dbReference type="PROSITE" id="PS50102"/>
    </source>
</evidence>
<dbReference type="InterPro" id="IPR052462">
    <property type="entry name" value="SLIRP/GR-RBP-like"/>
</dbReference>
<dbReference type="Pfam" id="PF00076">
    <property type="entry name" value="RRM_1"/>
    <property type="match status" value="1"/>
</dbReference>
<dbReference type="EMBL" id="PFQK01000080">
    <property type="protein sequence ID" value="PJC81444.1"/>
    <property type="molecule type" value="Genomic_DNA"/>
</dbReference>
<dbReference type="InterPro" id="IPR048289">
    <property type="entry name" value="RRM2_NsCP33-like"/>
</dbReference>
<evidence type="ECO:0000256" key="2">
    <source>
        <dbReference type="SAM" id="MobiDB-lite"/>
    </source>
</evidence>
<accession>A0A2M8GLM0</accession>
<dbReference type="CDD" id="cd21608">
    <property type="entry name" value="RRM2_NsCP33_like"/>
    <property type="match status" value="1"/>
</dbReference>